<sequence>MTVDVSDKEEWQEELSRALNGDREALGRLCEGYIRSKTYAYTLNILKNAQDAEDIVQSIFAWLVEHHGRIASILCSHFLILFGDYMSLPNRCIMLRYIGSRS</sequence>
<evidence type="ECO:0000313" key="1">
    <source>
        <dbReference type="EMBL" id="GAK56529.1"/>
    </source>
</evidence>
<dbReference type="GO" id="GO:0000428">
    <property type="term" value="C:DNA-directed RNA polymerase complex"/>
    <property type="evidence" value="ECO:0007669"/>
    <property type="project" value="UniProtKB-KW"/>
</dbReference>
<dbReference type="Gene3D" id="1.10.1740.10">
    <property type="match status" value="1"/>
</dbReference>
<dbReference type="GO" id="GO:0006352">
    <property type="term" value="P:DNA-templated transcription initiation"/>
    <property type="evidence" value="ECO:0007669"/>
    <property type="project" value="InterPro"/>
</dbReference>
<dbReference type="InterPro" id="IPR013325">
    <property type="entry name" value="RNA_pol_sigma_r2"/>
</dbReference>
<dbReference type="AlphaFoldDB" id="A0A081BW24"/>
<dbReference type="EMBL" id="DF820464">
    <property type="protein sequence ID" value="GAK56529.1"/>
    <property type="molecule type" value="Genomic_DNA"/>
</dbReference>
<keyword evidence="1" id="KW-0240">DNA-directed RNA polymerase</keyword>
<dbReference type="SUPFAM" id="SSF88946">
    <property type="entry name" value="Sigma2 domain of RNA polymerase sigma factors"/>
    <property type="match status" value="1"/>
</dbReference>
<gene>
    <name evidence="1" type="ORF">U27_03491</name>
</gene>
<organism evidence="1">
    <name type="scientific">Vecturithrix granuli</name>
    <dbReference type="NCBI Taxonomy" id="1499967"/>
    <lineage>
        <taxon>Bacteria</taxon>
        <taxon>Candidatus Moduliflexota</taxon>
        <taxon>Candidatus Vecturitrichia</taxon>
        <taxon>Candidatus Vecturitrichales</taxon>
        <taxon>Candidatus Vecturitrichaceae</taxon>
        <taxon>Candidatus Vecturithrix</taxon>
    </lineage>
</organism>
<accession>A0A081BW24</accession>
<dbReference type="HOGENOM" id="CLU_2271850_0_0_0"/>
<proteinExistence type="predicted"/>
<reference evidence="1" key="1">
    <citation type="journal article" date="2015" name="PeerJ">
        <title>First genomic representation of candidate bacterial phylum KSB3 points to enhanced environmental sensing as a trigger of wastewater bulking.</title>
        <authorList>
            <person name="Sekiguchi Y."/>
            <person name="Ohashi A."/>
            <person name="Parks D.H."/>
            <person name="Yamauchi T."/>
            <person name="Tyson G.W."/>
            <person name="Hugenholtz P."/>
        </authorList>
    </citation>
    <scope>NUCLEOTIDE SEQUENCE [LARGE SCALE GENOMIC DNA]</scope>
</reference>
<name>A0A081BW24_VECG1</name>
<dbReference type="Proteomes" id="UP000030661">
    <property type="component" value="Unassembled WGS sequence"/>
</dbReference>
<evidence type="ECO:0000313" key="2">
    <source>
        <dbReference type="Proteomes" id="UP000030661"/>
    </source>
</evidence>
<keyword evidence="2" id="KW-1185">Reference proteome</keyword>
<protein>
    <submittedName>
        <fullName evidence="1">DNA-directed RNA polymerase specialized sigma subunit</fullName>
    </submittedName>
</protein>
<keyword evidence="1" id="KW-0804">Transcription</keyword>
<dbReference type="GO" id="GO:0003700">
    <property type="term" value="F:DNA-binding transcription factor activity"/>
    <property type="evidence" value="ECO:0007669"/>
    <property type="project" value="InterPro"/>
</dbReference>